<name>A0A3E0VAF6_9MICO</name>
<evidence type="ECO:0000256" key="1">
    <source>
        <dbReference type="SAM" id="Phobius"/>
    </source>
</evidence>
<feature type="transmembrane region" description="Helical" evidence="1">
    <location>
        <begin position="282"/>
        <end position="306"/>
    </location>
</feature>
<dbReference type="EMBL" id="NBXA01000050">
    <property type="protein sequence ID" value="RFA06774.1"/>
    <property type="molecule type" value="Genomic_DNA"/>
</dbReference>
<keyword evidence="1" id="KW-0812">Transmembrane</keyword>
<proteinExistence type="predicted"/>
<sequence length="320" mass="34577">MRSALEARYRRLLAWYPKQWRVMHEDAFLGTLLDVADAEHRGTPTRDECTSIMVHGVAARLDRLVVPEIRNAGSTIALTAGTGIAVTEFVISSWAPWLAGNPAPGSLTQIGPFYDTGFVFAGLWMIALIAALSGRWAVGRVVLVLSIAAAIPMPFLYRLTPGIWPVDNATLVLLVGFALVAIVGRPRRGVFTGGAFVGWGLLAALAYCTPSFPYGQWASSRSLWSGVGMFWYGALVLLATAVGFALTRRWNTAFTIVLSLTPLAVTFAANEIQGIVIQNGTAAAITIPVGIGVLLLFLYSSGRLILPTRTRRRSLFKSVR</sequence>
<comment type="caution">
    <text evidence="2">The sequence shown here is derived from an EMBL/GenBank/DDBJ whole genome shotgun (WGS) entry which is preliminary data.</text>
</comment>
<feature type="transmembrane region" description="Helical" evidence="1">
    <location>
        <begin position="190"/>
        <end position="209"/>
    </location>
</feature>
<keyword evidence="1" id="KW-1133">Transmembrane helix</keyword>
<evidence type="ECO:0000313" key="2">
    <source>
        <dbReference type="EMBL" id="RFA06774.1"/>
    </source>
</evidence>
<dbReference type="Proteomes" id="UP000256709">
    <property type="component" value="Unassembled WGS sequence"/>
</dbReference>
<dbReference type="AlphaFoldDB" id="A0A3E0VAF6"/>
<feature type="transmembrane region" description="Helical" evidence="1">
    <location>
        <begin position="229"/>
        <end position="246"/>
    </location>
</feature>
<evidence type="ECO:0000313" key="3">
    <source>
        <dbReference type="Proteomes" id="UP000256709"/>
    </source>
</evidence>
<feature type="transmembrane region" description="Helical" evidence="1">
    <location>
        <begin position="253"/>
        <end position="270"/>
    </location>
</feature>
<feature type="transmembrane region" description="Helical" evidence="1">
    <location>
        <begin position="141"/>
        <end position="157"/>
    </location>
</feature>
<organism evidence="2 3">
    <name type="scientific">Subtercola boreus</name>
    <dbReference type="NCBI Taxonomy" id="120213"/>
    <lineage>
        <taxon>Bacteria</taxon>
        <taxon>Bacillati</taxon>
        <taxon>Actinomycetota</taxon>
        <taxon>Actinomycetes</taxon>
        <taxon>Micrococcales</taxon>
        <taxon>Microbacteriaceae</taxon>
        <taxon>Subtercola</taxon>
    </lineage>
</organism>
<feature type="transmembrane region" description="Helical" evidence="1">
    <location>
        <begin position="163"/>
        <end position="183"/>
    </location>
</feature>
<keyword evidence="1" id="KW-0472">Membrane</keyword>
<reference evidence="2 3" key="1">
    <citation type="submission" date="2017-04" db="EMBL/GenBank/DDBJ databases">
        <title>Comparative genome analysis of Subtercola boreus.</title>
        <authorList>
            <person name="Cho Y.-J."/>
            <person name="Cho A."/>
            <person name="Kim O.-S."/>
            <person name="Lee J.-I."/>
        </authorList>
    </citation>
    <scope>NUCLEOTIDE SEQUENCE [LARGE SCALE GENOMIC DNA]</scope>
    <source>
        <strain evidence="2 3">P27444</strain>
    </source>
</reference>
<feature type="transmembrane region" description="Helical" evidence="1">
    <location>
        <begin position="117"/>
        <end position="134"/>
    </location>
</feature>
<feature type="transmembrane region" description="Helical" evidence="1">
    <location>
        <begin position="76"/>
        <end position="97"/>
    </location>
</feature>
<protein>
    <submittedName>
        <fullName evidence="2">Uncharacterized protein</fullName>
    </submittedName>
</protein>
<accession>A0A3E0VAF6</accession>
<gene>
    <name evidence="2" type="ORF">B7R21_18545</name>
</gene>